<dbReference type="GO" id="GO:0004843">
    <property type="term" value="F:cysteine-type deubiquitinase activity"/>
    <property type="evidence" value="ECO:0007669"/>
    <property type="project" value="TreeGrafter"/>
</dbReference>
<dbReference type="PROSITE" id="PS50802">
    <property type="entry name" value="OTU"/>
    <property type="match status" value="1"/>
</dbReference>
<dbReference type="PANTHER" id="PTHR12419">
    <property type="entry name" value="OTU DOMAIN CONTAINING PROTEIN"/>
    <property type="match status" value="1"/>
</dbReference>
<evidence type="ECO:0000259" key="2">
    <source>
        <dbReference type="PROSITE" id="PS50802"/>
    </source>
</evidence>
<name>A0A813FPP3_POLGL</name>
<dbReference type="OMA" id="EIYAGRM"/>
<feature type="compositionally biased region" description="Basic and acidic residues" evidence="1">
    <location>
        <begin position="232"/>
        <end position="250"/>
    </location>
</feature>
<dbReference type="EMBL" id="CAJNNV010025376">
    <property type="protein sequence ID" value="CAE8614179.1"/>
    <property type="molecule type" value="Genomic_DNA"/>
</dbReference>
<dbReference type="CDD" id="cd22771">
    <property type="entry name" value="OTU_plant_OTU7-like"/>
    <property type="match status" value="1"/>
</dbReference>
<gene>
    <name evidence="3" type="ORF">PGLA1383_LOCUS31912</name>
    <name evidence="4" type="ORF">PGLA2088_LOCUS22522</name>
</gene>
<evidence type="ECO:0000313" key="3">
    <source>
        <dbReference type="EMBL" id="CAE8614179.1"/>
    </source>
</evidence>
<proteinExistence type="predicted"/>
<dbReference type="AlphaFoldDB" id="A0A813FPP3"/>
<dbReference type="EMBL" id="CAJNNW010025977">
    <property type="protein sequence ID" value="CAE8681633.1"/>
    <property type="molecule type" value="Genomic_DNA"/>
</dbReference>
<comment type="caution">
    <text evidence="3">The sequence shown here is derived from an EMBL/GenBank/DDBJ whole genome shotgun (WGS) entry which is preliminary data.</text>
</comment>
<dbReference type="SUPFAM" id="SSF54001">
    <property type="entry name" value="Cysteine proteinases"/>
    <property type="match status" value="1"/>
</dbReference>
<sequence length="269" mass="29114">MAGAPPSLDALFKSKAKKKAKPVNLNASAAADKAAAPAVATGPTSFLRPMGGAAFAASAASDEGWERAMKKDEDLLKSCGLWIKEVVGDGACLFRAFADQLSPDGDKAHVDMRERCVDFMEAHRADFEPFLEEDFAGYCSRMRQSATWGGHVEVQALARMTGVNAVIYQPSEASGRPDNLMKTAVEITASDSDDARCVQLSFHPNHHAGQHYNSVRCREDEGEGPAPVASLEELRRRLDDALRPKEKEPEPSEAEASSDSTKPKSKVFF</sequence>
<feature type="region of interest" description="Disordered" evidence="1">
    <location>
        <begin position="215"/>
        <end position="269"/>
    </location>
</feature>
<dbReference type="Pfam" id="PF02338">
    <property type="entry name" value="OTU"/>
    <property type="match status" value="1"/>
</dbReference>
<evidence type="ECO:0000313" key="4">
    <source>
        <dbReference type="EMBL" id="CAE8681633.1"/>
    </source>
</evidence>
<dbReference type="InterPro" id="IPR050704">
    <property type="entry name" value="Peptidase_C85-like"/>
</dbReference>
<dbReference type="Proteomes" id="UP000654075">
    <property type="component" value="Unassembled WGS sequence"/>
</dbReference>
<dbReference type="Gene3D" id="3.90.70.80">
    <property type="match status" value="1"/>
</dbReference>
<dbReference type="GO" id="GO:0016579">
    <property type="term" value="P:protein deubiquitination"/>
    <property type="evidence" value="ECO:0007669"/>
    <property type="project" value="TreeGrafter"/>
</dbReference>
<dbReference type="Proteomes" id="UP000626109">
    <property type="component" value="Unassembled WGS sequence"/>
</dbReference>
<dbReference type="OrthoDB" id="427306at2759"/>
<dbReference type="InterPro" id="IPR038765">
    <property type="entry name" value="Papain-like_cys_pep_sf"/>
</dbReference>
<evidence type="ECO:0000313" key="5">
    <source>
        <dbReference type="Proteomes" id="UP000654075"/>
    </source>
</evidence>
<evidence type="ECO:0000256" key="1">
    <source>
        <dbReference type="SAM" id="MobiDB-lite"/>
    </source>
</evidence>
<accession>A0A813FPP3</accession>
<dbReference type="PANTHER" id="PTHR12419:SF7">
    <property type="entry name" value="OTU DOMAIN-CONTAINING PROTEIN 3"/>
    <property type="match status" value="1"/>
</dbReference>
<organism evidence="3 5">
    <name type="scientific">Polarella glacialis</name>
    <name type="common">Dinoflagellate</name>
    <dbReference type="NCBI Taxonomy" id="89957"/>
    <lineage>
        <taxon>Eukaryota</taxon>
        <taxon>Sar</taxon>
        <taxon>Alveolata</taxon>
        <taxon>Dinophyceae</taxon>
        <taxon>Suessiales</taxon>
        <taxon>Suessiaceae</taxon>
        <taxon>Polarella</taxon>
    </lineage>
</organism>
<feature type="domain" description="OTU" evidence="2">
    <location>
        <begin position="81"/>
        <end position="218"/>
    </location>
</feature>
<dbReference type="InterPro" id="IPR003323">
    <property type="entry name" value="OTU_dom"/>
</dbReference>
<keyword evidence="5" id="KW-1185">Reference proteome</keyword>
<reference evidence="3" key="1">
    <citation type="submission" date="2021-02" db="EMBL/GenBank/DDBJ databases">
        <authorList>
            <person name="Dougan E. K."/>
            <person name="Rhodes N."/>
            <person name="Thang M."/>
            <person name="Chan C."/>
        </authorList>
    </citation>
    <scope>NUCLEOTIDE SEQUENCE</scope>
</reference>
<protein>
    <recommendedName>
        <fullName evidence="2">OTU domain-containing protein</fullName>
    </recommendedName>
</protein>